<name>A0A1I6MSH6_9BACT</name>
<keyword evidence="1" id="KW-0547">Nucleotide-binding</keyword>
<dbReference type="PANTHER" id="PTHR32071">
    <property type="entry name" value="TRANSCRIPTIONAL REGULATORY PROTEIN"/>
    <property type="match status" value="1"/>
</dbReference>
<dbReference type="Proteomes" id="UP000199024">
    <property type="component" value="Unassembled WGS sequence"/>
</dbReference>
<dbReference type="Pfam" id="PF14532">
    <property type="entry name" value="Sigma54_activ_2"/>
    <property type="match status" value="1"/>
</dbReference>
<sequence>MNTFRTGPVHSPSRFGDPASRHAEDETPVNALRRPRAQSEACFGPAVAGSSAAVARLRSQITRIAPYYRTALLTGPQGTAKVGIARMLHAFSPCAGGEFVACEATALAEAMLREDGRAVLEAVGGPAIGGTLFLDDVGEVPPALQGALLRIWAARRRIRVVAATHRDLRTMGITGQFRPDLAQRLMGVEIAAPPLHARPEDLEAVIQEVLRGAGLTLSDEALERMKAHTWPGDIAELEKALWDAARTADGAPVMEAAHLPVLLEANDGPDPAGSMERLEDVVQQHVLGVLTRCGGNKLRAAEVLGISRSTLYRMLETCVGQGYGPG</sequence>
<feature type="domain" description="Sigma-54 factor interaction" evidence="4">
    <location>
        <begin position="47"/>
        <end position="246"/>
    </location>
</feature>
<feature type="region of interest" description="Disordered" evidence="3">
    <location>
        <begin position="1"/>
        <end position="35"/>
    </location>
</feature>
<evidence type="ECO:0000256" key="3">
    <source>
        <dbReference type="SAM" id="MobiDB-lite"/>
    </source>
</evidence>
<dbReference type="PROSITE" id="PS50045">
    <property type="entry name" value="SIGMA54_INTERACT_4"/>
    <property type="match status" value="1"/>
</dbReference>
<evidence type="ECO:0000313" key="6">
    <source>
        <dbReference type="Proteomes" id="UP000199024"/>
    </source>
</evidence>
<dbReference type="Gene3D" id="3.40.50.300">
    <property type="entry name" value="P-loop containing nucleotide triphosphate hydrolases"/>
    <property type="match status" value="1"/>
</dbReference>
<organism evidence="5 6">
    <name type="scientific">Granulicella pectinivorans</name>
    <dbReference type="NCBI Taxonomy" id="474950"/>
    <lineage>
        <taxon>Bacteria</taxon>
        <taxon>Pseudomonadati</taxon>
        <taxon>Acidobacteriota</taxon>
        <taxon>Terriglobia</taxon>
        <taxon>Terriglobales</taxon>
        <taxon>Acidobacteriaceae</taxon>
        <taxon>Granulicella</taxon>
    </lineage>
</organism>
<dbReference type="Pfam" id="PF02954">
    <property type="entry name" value="HTH_8"/>
    <property type="match status" value="1"/>
</dbReference>
<proteinExistence type="predicted"/>
<dbReference type="OrthoDB" id="9771372at2"/>
<dbReference type="InterPro" id="IPR002197">
    <property type="entry name" value="HTH_Fis"/>
</dbReference>
<protein>
    <submittedName>
        <fullName evidence="5">Two-component system, NtrC family, response regulator HydG</fullName>
    </submittedName>
</protein>
<dbReference type="GO" id="GO:0043565">
    <property type="term" value="F:sequence-specific DNA binding"/>
    <property type="evidence" value="ECO:0007669"/>
    <property type="project" value="InterPro"/>
</dbReference>
<dbReference type="GO" id="GO:0005524">
    <property type="term" value="F:ATP binding"/>
    <property type="evidence" value="ECO:0007669"/>
    <property type="project" value="UniProtKB-KW"/>
</dbReference>
<dbReference type="GO" id="GO:0006355">
    <property type="term" value="P:regulation of DNA-templated transcription"/>
    <property type="evidence" value="ECO:0007669"/>
    <property type="project" value="InterPro"/>
</dbReference>
<keyword evidence="6" id="KW-1185">Reference proteome</keyword>
<dbReference type="Gene3D" id="1.10.8.60">
    <property type="match status" value="1"/>
</dbReference>
<dbReference type="SUPFAM" id="SSF52540">
    <property type="entry name" value="P-loop containing nucleoside triphosphate hydrolases"/>
    <property type="match status" value="1"/>
</dbReference>
<evidence type="ECO:0000259" key="4">
    <source>
        <dbReference type="PROSITE" id="PS50045"/>
    </source>
</evidence>
<reference evidence="5 6" key="1">
    <citation type="submission" date="2016-10" db="EMBL/GenBank/DDBJ databases">
        <authorList>
            <person name="de Groot N.N."/>
        </authorList>
    </citation>
    <scope>NUCLEOTIDE SEQUENCE [LARGE SCALE GENOMIC DNA]</scope>
    <source>
        <strain evidence="5 6">DSM 21001</strain>
    </source>
</reference>
<dbReference type="InterPro" id="IPR027417">
    <property type="entry name" value="P-loop_NTPase"/>
</dbReference>
<keyword evidence="2" id="KW-0067">ATP-binding</keyword>
<dbReference type="EMBL" id="FOZL01000001">
    <property type="protein sequence ID" value="SFS18478.1"/>
    <property type="molecule type" value="Genomic_DNA"/>
</dbReference>
<dbReference type="Gene3D" id="1.10.10.60">
    <property type="entry name" value="Homeodomain-like"/>
    <property type="match status" value="1"/>
</dbReference>
<dbReference type="RefSeq" id="WP_089841041.1">
    <property type="nucleotide sequence ID" value="NZ_FOZL01000001.1"/>
</dbReference>
<evidence type="ECO:0000256" key="2">
    <source>
        <dbReference type="ARBA" id="ARBA00022840"/>
    </source>
</evidence>
<dbReference type="CDD" id="cd00009">
    <property type="entry name" value="AAA"/>
    <property type="match status" value="1"/>
</dbReference>
<dbReference type="SUPFAM" id="SSF46689">
    <property type="entry name" value="Homeodomain-like"/>
    <property type="match status" value="1"/>
</dbReference>
<gene>
    <name evidence="5" type="ORF">SAMN05421771_3477</name>
</gene>
<accession>A0A1I6MSH6</accession>
<dbReference type="AlphaFoldDB" id="A0A1I6MSH6"/>
<dbReference type="InterPro" id="IPR002078">
    <property type="entry name" value="Sigma_54_int"/>
</dbReference>
<evidence type="ECO:0000256" key="1">
    <source>
        <dbReference type="ARBA" id="ARBA00022741"/>
    </source>
</evidence>
<dbReference type="STRING" id="474950.SAMN05421771_3477"/>
<evidence type="ECO:0000313" key="5">
    <source>
        <dbReference type="EMBL" id="SFS18478.1"/>
    </source>
</evidence>
<dbReference type="InterPro" id="IPR009057">
    <property type="entry name" value="Homeodomain-like_sf"/>
</dbReference>